<dbReference type="InterPro" id="IPR052841">
    <property type="entry name" value="PMP_oxidase-like"/>
</dbReference>
<evidence type="ECO:0000259" key="2">
    <source>
        <dbReference type="Pfam" id="PF01243"/>
    </source>
</evidence>
<dbReference type="AlphaFoldDB" id="A0A8H3YV50"/>
<dbReference type="GO" id="GO:0005737">
    <property type="term" value="C:cytoplasm"/>
    <property type="evidence" value="ECO:0007669"/>
    <property type="project" value="TreeGrafter"/>
</dbReference>
<gene>
    <name evidence="3" type="ORF">BLS_003756</name>
</gene>
<dbReference type="Pfam" id="PF01243">
    <property type="entry name" value="PNPOx_N"/>
    <property type="match status" value="1"/>
</dbReference>
<dbReference type="EMBL" id="WNWQ01000243">
    <property type="protein sequence ID" value="KAE9973088.1"/>
    <property type="molecule type" value="Genomic_DNA"/>
</dbReference>
<evidence type="ECO:0000256" key="1">
    <source>
        <dbReference type="SAM" id="MobiDB-lite"/>
    </source>
</evidence>
<name>A0A8H3YV50_VENIN</name>
<dbReference type="Proteomes" id="UP000433883">
    <property type="component" value="Unassembled WGS sequence"/>
</dbReference>
<comment type="caution">
    <text evidence="3">The sequence shown here is derived from an EMBL/GenBank/DDBJ whole genome shotgun (WGS) entry which is preliminary data.</text>
</comment>
<dbReference type="OrthoDB" id="5300823at2759"/>
<dbReference type="GO" id="GO:0005634">
    <property type="term" value="C:nucleus"/>
    <property type="evidence" value="ECO:0007669"/>
    <property type="project" value="TreeGrafter"/>
</dbReference>
<dbReference type="InterPro" id="IPR011576">
    <property type="entry name" value="Pyridox_Oxase_N"/>
</dbReference>
<dbReference type="PANTHER" id="PTHR28040:SF1">
    <property type="entry name" value="PYRIDOXAMINE 5'-PHOSPHATE OXIDASE YLR456W HOMOLOG-RELATED"/>
    <property type="match status" value="1"/>
</dbReference>
<feature type="region of interest" description="Disordered" evidence="1">
    <location>
        <begin position="152"/>
        <end position="179"/>
    </location>
</feature>
<sequence length="227" mass="24458">MPPTGIGNGPSSTGLPEEVVTCLKNARFLHLATSNNDCPHVSLMKYTYLPSTPFSSTPTIIMTTPPSSQKTLNLQANPRVSILAHDWVSHRPPTLSSSPGAGMANPPDQHRSSLADLLLNLNSASLSRISASLKGTARFLDPGSEEETWCKTQHREHNRFDESSEDTSLRDGAEHRGAGSYISGEQVRVVVVKVTGGRISDSNETVTDFTLQQEDESSQGVPIGNHV</sequence>
<proteinExistence type="predicted"/>
<evidence type="ECO:0000313" key="3">
    <source>
        <dbReference type="EMBL" id="KAE9973088.1"/>
    </source>
</evidence>
<organism evidence="3 4">
    <name type="scientific">Venturia inaequalis</name>
    <name type="common">Apple scab fungus</name>
    <dbReference type="NCBI Taxonomy" id="5025"/>
    <lineage>
        <taxon>Eukaryota</taxon>
        <taxon>Fungi</taxon>
        <taxon>Dikarya</taxon>
        <taxon>Ascomycota</taxon>
        <taxon>Pezizomycotina</taxon>
        <taxon>Dothideomycetes</taxon>
        <taxon>Pleosporomycetidae</taxon>
        <taxon>Venturiales</taxon>
        <taxon>Venturiaceae</taxon>
        <taxon>Venturia</taxon>
    </lineage>
</organism>
<feature type="region of interest" description="Disordered" evidence="1">
    <location>
        <begin position="90"/>
        <end position="109"/>
    </location>
</feature>
<accession>A0A8H3YV50</accession>
<reference evidence="3 4" key="1">
    <citation type="submission" date="2019-11" db="EMBL/GenBank/DDBJ databases">
        <title>Venturia inaequalis Genome Resource.</title>
        <authorList>
            <person name="Lichtner F.J."/>
        </authorList>
    </citation>
    <scope>NUCLEOTIDE SEQUENCE [LARGE SCALE GENOMIC DNA]</scope>
    <source>
        <strain evidence="3">Bline_iso_100314</strain>
    </source>
</reference>
<evidence type="ECO:0000313" key="4">
    <source>
        <dbReference type="Proteomes" id="UP000433883"/>
    </source>
</evidence>
<feature type="domain" description="Pyridoxamine 5'-phosphate oxidase N-terminal" evidence="2">
    <location>
        <begin position="15"/>
        <end position="149"/>
    </location>
</feature>
<dbReference type="PANTHER" id="PTHR28040">
    <property type="entry name" value="PYRIDOXAMINE 5'-PHOSPHATE OXIDASE YLR456W HOMOLOG-RELATED"/>
    <property type="match status" value="1"/>
</dbReference>
<dbReference type="SUPFAM" id="SSF50475">
    <property type="entry name" value="FMN-binding split barrel"/>
    <property type="match status" value="1"/>
</dbReference>
<dbReference type="InterPro" id="IPR012349">
    <property type="entry name" value="Split_barrel_FMN-bd"/>
</dbReference>
<dbReference type="Gene3D" id="2.30.110.10">
    <property type="entry name" value="Electron Transport, Fmn-binding Protein, Chain A"/>
    <property type="match status" value="1"/>
</dbReference>
<feature type="compositionally biased region" description="Basic and acidic residues" evidence="1">
    <location>
        <begin position="153"/>
        <end position="177"/>
    </location>
</feature>
<protein>
    <recommendedName>
        <fullName evidence="2">Pyridoxamine 5'-phosphate oxidase N-terminal domain-containing protein</fullName>
    </recommendedName>
</protein>